<dbReference type="EMBL" id="LKTP01000004">
    <property type="protein sequence ID" value="KRG29760.1"/>
    <property type="molecule type" value="Genomic_DNA"/>
</dbReference>
<name>A0A0Q9Z9W5_9FLAO</name>
<dbReference type="SUPFAM" id="SSF51445">
    <property type="entry name" value="(Trans)glycosidases"/>
    <property type="match status" value="1"/>
</dbReference>
<reference evidence="3" key="1">
    <citation type="submission" date="2015-10" db="EMBL/GenBank/DDBJ databases">
        <title>Draft genome sequence of Salegentibacter mishustinae KCTC 12263.</title>
        <authorList>
            <person name="Lin W."/>
            <person name="Zheng Q."/>
        </authorList>
    </citation>
    <scope>NUCLEOTIDE SEQUENCE [LARGE SCALE GENOMIC DNA]</scope>
    <source>
        <strain evidence="3">KCTC 12263</strain>
    </source>
</reference>
<comment type="caution">
    <text evidence="3">The sequence shown here is derived from an EMBL/GenBank/DDBJ whole genome shotgun (WGS) entry which is preliminary data.</text>
</comment>
<dbReference type="OrthoDB" id="10730at2"/>
<feature type="chain" id="PRO_5006389239" description="Glycoside-hydrolase family GH114 TIM-barrel domain-containing protein" evidence="1">
    <location>
        <begin position="23"/>
        <end position="270"/>
    </location>
</feature>
<feature type="signal peptide" evidence="1">
    <location>
        <begin position="1"/>
        <end position="22"/>
    </location>
</feature>
<organism evidence="3 4">
    <name type="scientific">Salegentibacter mishustinae</name>
    <dbReference type="NCBI Taxonomy" id="270918"/>
    <lineage>
        <taxon>Bacteria</taxon>
        <taxon>Pseudomonadati</taxon>
        <taxon>Bacteroidota</taxon>
        <taxon>Flavobacteriia</taxon>
        <taxon>Flavobacteriales</taxon>
        <taxon>Flavobacteriaceae</taxon>
        <taxon>Salegentibacter</taxon>
    </lineage>
</organism>
<evidence type="ECO:0000313" key="3">
    <source>
        <dbReference type="EMBL" id="KRG29760.1"/>
    </source>
</evidence>
<sequence>MHLIKILMIAGAICLSTTQAVAQELTKEKQVLFTYGDFYPKDVSGYEIVVLESAHFDSEDIEILKQQNNTVIGYISLGEVNESAAHFPQVKDFTLGKNELWNSHILDIENEETRESLMNIFQFNMKKGLDGMFLDNIDNYTVFGPTPEKKDALLDFLQTIHIVFPEIYLMQNAGVSIIEDTHPYINSVAKESIATDYNFEKNKYQLREEEVFFQLLQELEKANKEYEIPIILIEYADTQKLKKAIKQRLKENPWTYFIGKIDLQSIPDKN</sequence>
<accession>A0A0Q9Z9W5</accession>
<dbReference type="Pfam" id="PF03537">
    <property type="entry name" value="Glyco_hydro_114"/>
    <property type="match status" value="1"/>
</dbReference>
<protein>
    <recommendedName>
        <fullName evidence="2">Glycoside-hydrolase family GH114 TIM-barrel domain-containing protein</fullName>
    </recommendedName>
</protein>
<dbReference type="InterPro" id="IPR013785">
    <property type="entry name" value="Aldolase_TIM"/>
</dbReference>
<evidence type="ECO:0000259" key="2">
    <source>
        <dbReference type="Pfam" id="PF03537"/>
    </source>
</evidence>
<evidence type="ECO:0000313" key="4">
    <source>
        <dbReference type="Proteomes" id="UP000051643"/>
    </source>
</evidence>
<dbReference type="InterPro" id="IPR017853">
    <property type="entry name" value="GH"/>
</dbReference>
<dbReference type="PANTHER" id="PTHR35882:SF2">
    <property type="entry name" value="PELA"/>
    <property type="match status" value="1"/>
</dbReference>
<dbReference type="Proteomes" id="UP000051643">
    <property type="component" value="Unassembled WGS sequence"/>
</dbReference>
<dbReference type="PANTHER" id="PTHR35882">
    <property type="entry name" value="PELA"/>
    <property type="match status" value="1"/>
</dbReference>
<proteinExistence type="predicted"/>
<gene>
    <name evidence="3" type="ORF">APR42_15080</name>
</gene>
<feature type="domain" description="Glycoside-hydrolase family GH114 TIM-barrel" evidence="2">
    <location>
        <begin position="43"/>
        <end position="263"/>
    </location>
</feature>
<keyword evidence="4" id="KW-1185">Reference proteome</keyword>
<dbReference type="Gene3D" id="3.20.20.70">
    <property type="entry name" value="Aldolase class I"/>
    <property type="match status" value="1"/>
</dbReference>
<dbReference type="STRING" id="270918.APR42_15080"/>
<dbReference type="AlphaFoldDB" id="A0A0Q9Z9W5"/>
<dbReference type="InterPro" id="IPR004352">
    <property type="entry name" value="GH114_TIM-barrel"/>
</dbReference>
<keyword evidence="1" id="KW-0732">Signal</keyword>
<evidence type="ECO:0000256" key="1">
    <source>
        <dbReference type="SAM" id="SignalP"/>
    </source>
</evidence>